<name>A0A3M7QIN9_BRAPC</name>
<gene>
    <name evidence="1" type="ORF">BpHYR1_026333</name>
</gene>
<dbReference type="AlphaFoldDB" id="A0A3M7QIN9"/>
<accession>A0A3M7QIN9</accession>
<keyword evidence="2" id="KW-1185">Reference proteome</keyword>
<protein>
    <submittedName>
        <fullName evidence="1">Uncharacterized protein</fullName>
    </submittedName>
</protein>
<sequence length="71" mass="8579">MYYGCCMTIKEENFLITLIKILIELWHLSIKKSNRYQSQSLKILQKISLNILTDTTKNLYKMFDWVNARYI</sequence>
<dbReference type="EMBL" id="REGN01006096">
    <property type="protein sequence ID" value="RNA10881.1"/>
    <property type="molecule type" value="Genomic_DNA"/>
</dbReference>
<proteinExistence type="predicted"/>
<evidence type="ECO:0000313" key="1">
    <source>
        <dbReference type="EMBL" id="RNA10881.1"/>
    </source>
</evidence>
<evidence type="ECO:0000313" key="2">
    <source>
        <dbReference type="Proteomes" id="UP000276133"/>
    </source>
</evidence>
<dbReference type="Proteomes" id="UP000276133">
    <property type="component" value="Unassembled WGS sequence"/>
</dbReference>
<reference evidence="1 2" key="1">
    <citation type="journal article" date="2018" name="Sci. Rep.">
        <title>Genomic signatures of local adaptation to the degree of environmental predictability in rotifers.</title>
        <authorList>
            <person name="Franch-Gras L."/>
            <person name="Hahn C."/>
            <person name="Garcia-Roger E.M."/>
            <person name="Carmona M.J."/>
            <person name="Serra M."/>
            <person name="Gomez A."/>
        </authorList>
    </citation>
    <scope>NUCLEOTIDE SEQUENCE [LARGE SCALE GENOMIC DNA]</scope>
    <source>
        <strain evidence="1">HYR1</strain>
    </source>
</reference>
<organism evidence="1 2">
    <name type="scientific">Brachionus plicatilis</name>
    <name type="common">Marine rotifer</name>
    <name type="synonym">Brachionus muelleri</name>
    <dbReference type="NCBI Taxonomy" id="10195"/>
    <lineage>
        <taxon>Eukaryota</taxon>
        <taxon>Metazoa</taxon>
        <taxon>Spiralia</taxon>
        <taxon>Gnathifera</taxon>
        <taxon>Rotifera</taxon>
        <taxon>Eurotatoria</taxon>
        <taxon>Monogononta</taxon>
        <taxon>Pseudotrocha</taxon>
        <taxon>Ploima</taxon>
        <taxon>Brachionidae</taxon>
        <taxon>Brachionus</taxon>
    </lineage>
</organism>
<comment type="caution">
    <text evidence="1">The sequence shown here is derived from an EMBL/GenBank/DDBJ whole genome shotgun (WGS) entry which is preliminary data.</text>
</comment>